<sequence>MKIPSEQPQALIQARYHLVLGLSDQY</sequence>
<protein>
    <submittedName>
        <fullName evidence="1">Uncharacterized protein</fullName>
    </submittedName>
</protein>
<proteinExistence type="predicted"/>
<accession>A0A382F797</accession>
<reference evidence="1" key="1">
    <citation type="submission" date="2018-05" db="EMBL/GenBank/DDBJ databases">
        <authorList>
            <person name="Lanie J.A."/>
            <person name="Ng W.-L."/>
            <person name="Kazmierczak K.M."/>
            <person name="Andrzejewski T.M."/>
            <person name="Davidsen T.M."/>
            <person name="Wayne K.J."/>
            <person name="Tettelin H."/>
            <person name="Glass J.I."/>
            <person name="Rusch D."/>
            <person name="Podicherti R."/>
            <person name="Tsui H.-C.T."/>
            <person name="Winkler M.E."/>
        </authorList>
    </citation>
    <scope>NUCLEOTIDE SEQUENCE</scope>
</reference>
<dbReference type="EMBL" id="UINC01048224">
    <property type="protein sequence ID" value="SVB58502.1"/>
    <property type="molecule type" value="Genomic_DNA"/>
</dbReference>
<organism evidence="1">
    <name type="scientific">marine metagenome</name>
    <dbReference type="NCBI Taxonomy" id="408172"/>
    <lineage>
        <taxon>unclassified sequences</taxon>
        <taxon>metagenomes</taxon>
        <taxon>ecological metagenomes</taxon>
    </lineage>
</organism>
<gene>
    <name evidence="1" type="ORF">METZ01_LOCUS211356</name>
</gene>
<dbReference type="AlphaFoldDB" id="A0A382F797"/>
<name>A0A382F797_9ZZZZ</name>
<evidence type="ECO:0000313" key="1">
    <source>
        <dbReference type="EMBL" id="SVB58502.1"/>
    </source>
</evidence>